<sequence length="127" mass="13941">MVRVEKVYLLVLVCAWRISRAIFISRLQHRLIVFFSSIFFSFGAVVVVTVSVLADEFLARTVVLSRVVGRVCVRMSGSVASSDVVLNADPDGIAVVLDETNGQTSSETMAKEPVAVLIKLILMRQLV</sequence>
<dbReference type="Proteomes" id="UP000232883">
    <property type="component" value="Chromosome"/>
</dbReference>
<dbReference type="EMBL" id="CP025096">
    <property type="protein sequence ID" value="AUD04635.1"/>
    <property type="molecule type" value="Genomic_DNA"/>
</dbReference>
<organism evidence="2 3">
    <name type="scientific">Spirosoma pollinicola</name>
    <dbReference type="NCBI Taxonomy" id="2057025"/>
    <lineage>
        <taxon>Bacteria</taxon>
        <taxon>Pseudomonadati</taxon>
        <taxon>Bacteroidota</taxon>
        <taxon>Cytophagia</taxon>
        <taxon>Cytophagales</taxon>
        <taxon>Cytophagaceae</taxon>
        <taxon>Spirosoma</taxon>
    </lineage>
</organism>
<keyword evidence="1" id="KW-0472">Membrane</keyword>
<keyword evidence="3" id="KW-1185">Reference proteome</keyword>
<dbReference type="AlphaFoldDB" id="A0A2K8Z445"/>
<keyword evidence="1" id="KW-1133">Transmembrane helix</keyword>
<evidence type="ECO:0000313" key="3">
    <source>
        <dbReference type="Proteomes" id="UP000232883"/>
    </source>
</evidence>
<dbReference type="KEGG" id="spir:CWM47_23965"/>
<name>A0A2K8Z445_9BACT</name>
<protein>
    <submittedName>
        <fullName evidence="2">Uncharacterized protein</fullName>
    </submittedName>
</protein>
<evidence type="ECO:0000256" key="1">
    <source>
        <dbReference type="SAM" id="Phobius"/>
    </source>
</evidence>
<reference evidence="2 3" key="1">
    <citation type="submission" date="2017-11" db="EMBL/GenBank/DDBJ databases">
        <title>Taxonomic description and genome sequences of Spirosoma HA7 sp. nov., isolated from pollen microhabitat of Corylus avellana.</title>
        <authorList>
            <person name="Ambika Manirajan B."/>
            <person name="Suarez C."/>
            <person name="Ratering S."/>
            <person name="Geissler-Plaum R."/>
            <person name="Cardinale M."/>
            <person name="Sylvia S."/>
        </authorList>
    </citation>
    <scope>NUCLEOTIDE SEQUENCE [LARGE SCALE GENOMIC DNA]</scope>
    <source>
        <strain evidence="2 3">HA7</strain>
    </source>
</reference>
<accession>A0A2K8Z445</accession>
<gene>
    <name evidence="2" type="ORF">CWM47_23965</name>
</gene>
<feature type="transmembrane region" description="Helical" evidence="1">
    <location>
        <begin position="31"/>
        <end position="54"/>
    </location>
</feature>
<evidence type="ECO:0000313" key="2">
    <source>
        <dbReference type="EMBL" id="AUD04635.1"/>
    </source>
</evidence>
<proteinExistence type="predicted"/>
<keyword evidence="1" id="KW-0812">Transmembrane</keyword>